<feature type="compositionally biased region" description="Gly residues" evidence="9">
    <location>
        <begin position="234"/>
        <end position="257"/>
    </location>
</feature>
<proteinExistence type="predicted"/>
<evidence type="ECO:0000313" key="12">
    <source>
        <dbReference type="Ensembl" id="ENSPSNP00000012942.1"/>
    </source>
</evidence>
<dbReference type="GO" id="GO:0003682">
    <property type="term" value="F:chromatin binding"/>
    <property type="evidence" value="ECO:0007669"/>
    <property type="project" value="TreeGrafter"/>
</dbReference>
<keyword evidence="4 8" id="KW-0863">Zinc-finger</keyword>
<feature type="domain" description="FCS-type" evidence="11">
    <location>
        <begin position="737"/>
        <end position="771"/>
    </location>
</feature>
<feature type="compositionally biased region" description="Pro residues" evidence="9">
    <location>
        <begin position="447"/>
        <end position="456"/>
    </location>
</feature>
<dbReference type="Pfam" id="PF21319">
    <property type="entry name" value="zf-FCS_1"/>
    <property type="match status" value="1"/>
</dbReference>
<evidence type="ECO:0000256" key="2">
    <source>
        <dbReference type="ARBA" id="ARBA00022473"/>
    </source>
</evidence>
<reference evidence="12" key="2">
    <citation type="submission" date="2025-08" db="UniProtKB">
        <authorList>
            <consortium name="Ensembl"/>
        </authorList>
    </citation>
    <scope>IDENTIFICATION</scope>
</reference>
<dbReference type="CDD" id="cd09577">
    <property type="entry name" value="SAM_Ph1_2_3"/>
    <property type="match status" value="1"/>
</dbReference>
<keyword evidence="13" id="KW-1185">Reference proteome</keyword>
<organism evidence="12 13">
    <name type="scientific">Phocoena sinus</name>
    <name type="common">Vaquita</name>
    <dbReference type="NCBI Taxonomy" id="42100"/>
    <lineage>
        <taxon>Eukaryota</taxon>
        <taxon>Metazoa</taxon>
        <taxon>Chordata</taxon>
        <taxon>Craniata</taxon>
        <taxon>Vertebrata</taxon>
        <taxon>Euteleostomi</taxon>
        <taxon>Mammalia</taxon>
        <taxon>Eutheria</taxon>
        <taxon>Laurasiatheria</taxon>
        <taxon>Artiodactyla</taxon>
        <taxon>Whippomorpha</taxon>
        <taxon>Cetacea</taxon>
        <taxon>Odontoceti</taxon>
        <taxon>Phocoenidae</taxon>
        <taxon>Phocoena</taxon>
    </lineage>
</organism>
<feature type="compositionally biased region" description="Polar residues" evidence="9">
    <location>
        <begin position="167"/>
        <end position="181"/>
    </location>
</feature>
<dbReference type="PANTHER" id="PTHR12247">
    <property type="entry name" value="POLYCOMB GROUP PROTEIN"/>
    <property type="match status" value="1"/>
</dbReference>
<feature type="region of interest" description="Disordered" evidence="9">
    <location>
        <begin position="214"/>
        <end position="304"/>
    </location>
</feature>
<dbReference type="Pfam" id="PF00536">
    <property type="entry name" value="SAM_1"/>
    <property type="match status" value="1"/>
</dbReference>
<feature type="domain" description="SAM" evidence="10">
    <location>
        <begin position="886"/>
        <end position="950"/>
    </location>
</feature>
<dbReference type="Gene3D" id="3.30.60.160">
    <property type="match status" value="1"/>
</dbReference>
<keyword evidence="3" id="KW-0479">Metal-binding</keyword>
<protein>
    <submittedName>
        <fullName evidence="12">Polyhomeotic homolog 1</fullName>
    </submittedName>
</protein>
<dbReference type="InterPro" id="IPR001660">
    <property type="entry name" value="SAM"/>
</dbReference>
<dbReference type="Gene3D" id="1.10.150.50">
    <property type="entry name" value="Transcription Factor, Ets-1"/>
    <property type="match status" value="1"/>
</dbReference>
<evidence type="ECO:0000256" key="4">
    <source>
        <dbReference type="ARBA" id="ARBA00022771"/>
    </source>
</evidence>
<evidence type="ECO:0000256" key="6">
    <source>
        <dbReference type="ARBA" id="ARBA00023125"/>
    </source>
</evidence>
<keyword evidence="6" id="KW-0238">DNA-binding</keyword>
<evidence type="ECO:0000256" key="7">
    <source>
        <dbReference type="ARBA" id="ARBA00023242"/>
    </source>
</evidence>
<evidence type="ECO:0000256" key="3">
    <source>
        <dbReference type="ARBA" id="ARBA00022723"/>
    </source>
</evidence>
<feature type="region of interest" description="Disordered" evidence="9">
    <location>
        <begin position="167"/>
        <end position="196"/>
    </location>
</feature>
<name>A0A8C9BVG9_PHOSS</name>
<evidence type="ECO:0000256" key="9">
    <source>
        <dbReference type="SAM" id="MobiDB-lite"/>
    </source>
</evidence>
<feature type="compositionally biased region" description="Low complexity" evidence="9">
    <location>
        <begin position="512"/>
        <end position="529"/>
    </location>
</feature>
<dbReference type="Pfam" id="PF16616">
    <property type="entry name" value="PHC2_SAM_assoc"/>
    <property type="match status" value="1"/>
</dbReference>
<dbReference type="FunFam" id="1.10.150.50:FF:000011">
    <property type="entry name" value="Polyhomeotic-like protein 2 isoform 1"/>
    <property type="match status" value="1"/>
</dbReference>
<feature type="region of interest" description="Disordered" evidence="9">
    <location>
        <begin position="794"/>
        <end position="872"/>
    </location>
</feature>
<feature type="compositionally biased region" description="Low complexity" evidence="9">
    <location>
        <begin position="400"/>
        <end position="428"/>
    </location>
</feature>
<feature type="compositionally biased region" description="Low complexity" evidence="9">
    <location>
        <begin position="1"/>
        <end position="15"/>
    </location>
</feature>
<dbReference type="PROSITE" id="PS51024">
    <property type="entry name" value="ZF_FCS"/>
    <property type="match status" value="1"/>
</dbReference>
<feature type="compositionally biased region" description="Low complexity" evidence="9">
    <location>
        <begin position="375"/>
        <end position="390"/>
    </location>
</feature>
<dbReference type="SUPFAM" id="SSF47769">
    <property type="entry name" value="SAM/Pointed domain"/>
    <property type="match status" value="1"/>
</dbReference>
<gene>
    <name evidence="12" type="primary">PHC1</name>
</gene>
<feature type="compositionally biased region" description="Basic and acidic residues" evidence="9">
    <location>
        <begin position="617"/>
        <end position="630"/>
    </location>
</feature>
<keyword evidence="2" id="KW-0217">Developmental protein</keyword>
<dbReference type="GO" id="GO:0003677">
    <property type="term" value="F:DNA binding"/>
    <property type="evidence" value="ECO:0007669"/>
    <property type="project" value="UniProtKB-KW"/>
</dbReference>
<dbReference type="PANTHER" id="PTHR12247:SF20">
    <property type="entry name" value="POLYHOMEOTIC-LIKE PROTEIN 1"/>
    <property type="match status" value="1"/>
</dbReference>
<dbReference type="GO" id="GO:0008270">
    <property type="term" value="F:zinc ion binding"/>
    <property type="evidence" value="ECO:0007669"/>
    <property type="project" value="UniProtKB-KW"/>
</dbReference>
<keyword evidence="5" id="KW-0862">Zinc</keyword>
<evidence type="ECO:0000256" key="1">
    <source>
        <dbReference type="ARBA" id="ARBA00004123"/>
    </source>
</evidence>
<feature type="compositionally biased region" description="Low complexity" evidence="9">
    <location>
        <begin position="46"/>
        <end position="62"/>
    </location>
</feature>
<accession>A0A8C9BVG9</accession>
<dbReference type="AlphaFoldDB" id="A0A8C9BVG9"/>
<dbReference type="FunFam" id="3.30.60.160:FF:000002">
    <property type="entry name" value="Polyhomeotic-like protein 2 isoform 1"/>
    <property type="match status" value="1"/>
</dbReference>
<feature type="compositionally biased region" description="Pro residues" evidence="9">
    <location>
        <begin position="429"/>
        <end position="441"/>
    </location>
</feature>
<dbReference type="PROSITE" id="PS50105">
    <property type="entry name" value="SAM_DOMAIN"/>
    <property type="match status" value="1"/>
</dbReference>
<dbReference type="GeneTree" id="ENSGT00940000156612"/>
<reference evidence="12" key="3">
    <citation type="submission" date="2025-09" db="UniProtKB">
        <authorList>
            <consortium name="Ensembl"/>
        </authorList>
    </citation>
    <scope>IDENTIFICATION</scope>
</reference>
<keyword evidence="7" id="KW-0539">Nucleus</keyword>
<comment type="subcellular location">
    <subcellularLocation>
        <location evidence="1">Nucleus</location>
    </subcellularLocation>
</comment>
<dbReference type="InterPro" id="IPR038603">
    <property type="entry name" value="Znf_FCS_sf"/>
</dbReference>
<dbReference type="InterPro" id="IPR013761">
    <property type="entry name" value="SAM/pointed_sf"/>
</dbReference>
<dbReference type="GO" id="GO:0045892">
    <property type="term" value="P:negative regulation of DNA-templated transcription"/>
    <property type="evidence" value="ECO:0007669"/>
    <property type="project" value="TreeGrafter"/>
</dbReference>
<dbReference type="Proteomes" id="UP000694554">
    <property type="component" value="Chromosome 10"/>
</dbReference>
<evidence type="ECO:0000256" key="8">
    <source>
        <dbReference type="PROSITE-ProRule" id="PRU00367"/>
    </source>
</evidence>
<feature type="region of interest" description="Disordered" evidence="9">
    <location>
        <begin position="375"/>
        <end position="467"/>
    </location>
</feature>
<evidence type="ECO:0000313" key="13">
    <source>
        <dbReference type="Proteomes" id="UP000694554"/>
    </source>
</evidence>
<feature type="region of interest" description="Disordered" evidence="9">
    <location>
        <begin position="577"/>
        <end position="635"/>
    </location>
</feature>
<evidence type="ECO:0000259" key="10">
    <source>
        <dbReference type="PROSITE" id="PS50105"/>
    </source>
</evidence>
<dbReference type="Ensembl" id="ENSPSNT00000014647.1">
    <property type="protein sequence ID" value="ENSPSNP00000012942.1"/>
    <property type="gene ID" value="ENSPSNG00000009447.1"/>
</dbReference>
<feature type="region of interest" description="Disordered" evidence="9">
    <location>
        <begin position="41"/>
        <end position="62"/>
    </location>
</feature>
<sequence length="950" mass="98663">METESEQSSNSTNGSSGSGGSSRPQIAQMSLYERQAVQATIAASRQASSPNTSPAQQQTTTTQASINLATTSAAQLISRSQSVSSPSATTLTQSVLLGNTTSPPLNQSQAQMYLRVNRTLGRNVPLASQLILMPNGAVAAVQQEAPSAQPPGVHADADQVQNLAVRNQQASAQGPQMQGSAQKAIPPGASPVSSLSQASSQALAVAQASSGASGQSLNLSQAGGGSGNSIPGSMGPGGQTPGGLGQLPSSGMGGGGSCPRKGTGVVQPLPAAQAVTVSQGSQTEAESAAAKKAEADGTGQQSVGMNLTRTATPAPSQTLISSATYTQIQPHSLIQQQQQIHLQQKQVVIQQQIAIHHQQQFPHRQAQLLHTATHLQLAQQQQQQQQQATPLPAPPPPQGPAAQQAPPSQSQQPAQTLVVQPMLQSSPLSLPPDPAPKPPVPIQSKPPVAPVKPPPLGAAKMSATQQPPPHIPVQVVGTRQPGTAQAQALGLAQLAAAVPASRGMAGTVQPGQAHVASSPPSSQAPGALQEGPPALASGMTLAPVQGTAHVVKGAATASSPVVAQVPAAFYMQSVHLPGKPQTLPVKRKAESEEERDDISTLSSMLPAKASPVVESPKAMEEKGGLGDKAEPVTSVNAGTPSSDVVALAPAPSAPPPTLAMVSRQMGDSKPPQAIVKPQILTHIIEGFVIQEGAEPFPVGCSQLLKESEKPLQTGLVTGLNENQSGGPLGGDSPSAELDKKANLLKCEYCGKYAPAEQFRGSKRFCSMTCAKRYNVSCSHQFRLKRKKMKEFQEANYARVRRRGPRRSSSDIARAKIQGKRHRGQEDSSRGSDNSSYDEALSPTSPGPLSVRAGHGERDLGNPNTAPPTPELHGINPVFLSSNPSRWSVEEVYEFIASLQGCQEIAEEFRSQEIDGQALLLLKEEHLMSAMNIKLGPALKICAKINVLKET</sequence>
<dbReference type="GO" id="GO:0035102">
    <property type="term" value="C:PRC1 complex"/>
    <property type="evidence" value="ECO:0007669"/>
    <property type="project" value="TreeGrafter"/>
</dbReference>
<dbReference type="InterPro" id="IPR012313">
    <property type="entry name" value="Znf_FCS"/>
</dbReference>
<dbReference type="GO" id="GO:0042393">
    <property type="term" value="F:histone binding"/>
    <property type="evidence" value="ECO:0007669"/>
    <property type="project" value="TreeGrafter"/>
</dbReference>
<dbReference type="InterPro" id="IPR050548">
    <property type="entry name" value="PcG_chromatin_remod_factors"/>
</dbReference>
<dbReference type="SMART" id="SM00454">
    <property type="entry name" value="SAM"/>
    <property type="match status" value="1"/>
</dbReference>
<evidence type="ECO:0000259" key="11">
    <source>
        <dbReference type="PROSITE" id="PS51024"/>
    </source>
</evidence>
<feature type="region of interest" description="Disordered" evidence="9">
    <location>
        <begin position="1"/>
        <end position="29"/>
    </location>
</feature>
<evidence type="ECO:0000256" key="5">
    <source>
        <dbReference type="ARBA" id="ARBA00022833"/>
    </source>
</evidence>
<feature type="region of interest" description="Disordered" evidence="9">
    <location>
        <begin position="504"/>
        <end position="539"/>
    </location>
</feature>
<reference evidence="12" key="1">
    <citation type="submission" date="2019-08" db="EMBL/GenBank/DDBJ databases">
        <title>Phocoena sinus (Vaquita) genome, mPhoSin1, primary haplotype.</title>
        <authorList>
            <person name="Morin P."/>
            <person name="Mountcastle J."/>
            <person name="Fungtammasan C."/>
            <person name="Rhie A."/>
            <person name="Rojas-Bracho L."/>
            <person name="Smith C.R."/>
            <person name="Taylor B.L."/>
            <person name="Gulland F.M.D."/>
            <person name="Musser W."/>
            <person name="Houck M."/>
            <person name="Haase B."/>
            <person name="Paez S."/>
            <person name="Howe K."/>
            <person name="Torrance J."/>
            <person name="Formenti G."/>
            <person name="Phillippy A."/>
            <person name="Ryder O."/>
            <person name="Jarvis E.D."/>
            <person name="Fedrigo O."/>
        </authorList>
    </citation>
    <scope>NUCLEOTIDE SEQUENCE [LARGE SCALE GENOMIC DNA]</scope>
</reference>